<dbReference type="RefSeq" id="WP_241605370.1">
    <property type="nucleotide sequence ID" value="NZ_JAKVIN010000011.1"/>
</dbReference>
<dbReference type="InterPro" id="IPR029058">
    <property type="entry name" value="AB_hydrolase_fold"/>
</dbReference>
<name>A0ABT0CTE9_9HYPH</name>
<dbReference type="GO" id="GO:0016787">
    <property type="term" value="F:hydrolase activity"/>
    <property type="evidence" value="ECO:0007669"/>
    <property type="project" value="UniProtKB-KW"/>
</dbReference>
<comment type="caution">
    <text evidence="2">The sequence shown here is derived from an EMBL/GenBank/DDBJ whole genome shotgun (WGS) entry which is preliminary data.</text>
</comment>
<keyword evidence="2" id="KW-0614">Plasmid</keyword>
<feature type="domain" description="Serine aminopeptidase S33" evidence="1">
    <location>
        <begin position="51"/>
        <end position="136"/>
    </location>
</feature>
<gene>
    <name evidence="2" type="ORF">MKI86_22055</name>
</gene>
<proteinExistence type="predicted"/>
<organism evidence="2 3">
    <name type="scientific">Shinella sedimenti</name>
    <dbReference type="NCBI Taxonomy" id="2919913"/>
    <lineage>
        <taxon>Bacteria</taxon>
        <taxon>Pseudomonadati</taxon>
        <taxon>Pseudomonadota</taxon>
        <taxon>Alphaproteobacteria</taxon>
        <taxon>Hyphomicrobiales</taxon>
        <taxon>Rhizobiaceae</taxon>
        <taxon>Shinella</taxon>
    </lineage>
</organism>
<protein>
    <submittedName>
        <fullName evidence="2">Alpha/beta fold hydrolase</fullName>
    </submittedName>
</protein>
<reference evidence="2 3" key="1">
    <citation type="submission" date="2022-02" db="EMBL/GenBank/DDBJ databases">
        <title>Shinella B3.7 sp. nov., isolated from Sediment (Zhairuo Island).</title>
        <authorList>
            <person name="Chen G."/>
        </authorList>
    </citation>
    <scope>NUCLEOTIDE SEQUENCE [LARGE SCALE GENOMIC DNA]</scope>
    <source>
        <strain evidence="2 3">B3.7</strain>
        <plasmid evidence="2">unnamed</plasmid>
    </source>
</reference>
<dbReference type="SUPFAM" id="SSF53474">
    <property type="entry name" value="alpha/beta-Hydrolases"/>
    <property type="match status" value="1"/>
</dbReference>
<dbReference type="InterPro" id="IPR022742">
    <property type="entry name" value="Hydrolase_4"/>
</dbReference>
<evidence type="ECO:0000313" key="3">
    <source>
        <dbReference type="Proteomes" id="UP001201844"/>
    </source>
</evidence>
<dbReference type="Proteomes" id="UP001201844">
    <property type="component" value="Unassembled WGS sequence"/>
</dbReference>
<dbReference type="Pfam" id="PF12146">
    <property type="entry name" value="Hydrolase_4"/>
    <property type="match status" value="1"/>
</dbReference>
<evidence type="ECO:0000313" key="2">
    <source>
        <dbReference type="EMBL" id="MCJ8151827.1"/>
    </source>
</evidence>
<keyword evidence="2" id="KW-0378">Hydrolase</keyword>
<dbReference type="InterPro" id="IPR017208">
    <property type="entry name" value="UCP037442_abhydr"/>
</dbReference>
<accession>A0ABT0CTE9</accession>
<keyword evidence="3" id="KW-1185">Reference proteome</keyword>
<dbReference type="PIRSF" id="PIRSF037442">
    <property type="entry name" value="UCP037442_abhydr"/>
    <property type="match status" value="1"/>
</dbReference>
<sequence>MRKRSYSFGMRDPSLNANPIEGQLVEFLAPDGLQLAGHLWQSRRATALGTVIVNPATGVLARYYHRYARFLAEHGFDVLTYDYRGIGLSRPASLRGCRYRWRDWGELDFEGAIRLVHEKQRKGRLLVVGHSFGGFLPGLAPSAYRIERLLTIGAQYAWWGDYAPHRRFRLFLKWHVAMPVLTMAFRYFPGGRLGWLEDLPAGVAFEWSFRRSCFERSHPLPDRQIVLDRIAAVTAPILAVVISDDDLGTPAAICRTLGYYSGAERVAVELRPSDYRRSAIGHFGLFHDSHASGFWLDTLLWLRDARNPWPDHAIYP</sequence>
<evidence type="ECO:0000259" key="1">
    <source>
        <dbReference type="Pfam" id="PF12146"/>
    </source>
</evidence>
<geneLocation type="plasmid" evidence="2">
    <name>unnamed</name>
</geneLocation>
<dbReference type="Gene3D" id="3.40.50.1820">
    <property type="entry name" value="alpha/beta hydrolase"/>
    <property type="match status" value="1"/>
</dbReference>
<dbReference type="EMBL" id="JAKVIN010000011">
    <property type="protein sequence ID" value="MCJ8151827.1"/>
    <property type="molecule type" value="Genomic_DNA"/>
</dbReference>